<sequence length="216" mass="24147">MKEAKPLPNYLLQRYHGWKATTYAENRAWYHKLATDGQHPRAMVISCCDSRVHVTAIFGADQGEFFIHRNIANLVPPFKPDGAQHGTSAAVEYAVQVLHVAHVIVLGHSNCGGVQGCLNMCAGHAPELDAKDSFVGRWMDILRPKYELVKDIDDQSEQLRQLEKHSVMISLENLMTFPWLAEKVTSGALTLHGMWTDIGEGSLEYYSPATDLFEPV</sequence>
<evidence type="ECO:0000256" key="5">
    <source>
        <dbReference type="ARBA" id="ARBA00023239"/>
    </source>
</evidence>
<keyword evidence="4 7" id="KW-0862">Zinc</keyword>
<dbReference type="InterPro" id="IPR036874">
    <property type="entry name" value="Carbonic_anhydrase_sf"/>
</dbReference>
<comment type="catalytic activity">
    <reaction evidence="6 8">
        <text>hydrogencarbonate + H(+) = CO2 + H2O</text>
        <dbReference type="Rhea" id="RHEA:10748"/>
        <dbReference type="ChEBI" id="CHEBI:15377"/>
        <dbReference type="ChEBI" id="CHEBI:15378"/>
        <dbReference type="ChEBI" id="CHEBI:16526"/>
        <dbReference type="ChEBI" id="CHEBI:17544"/>
        <dbReference type="EC" id="4.2.1.1"/>
    </reaction>
</comment>
<feature type="binding site" evidence="7">
    <location>
        <position position="49"/>
    </location>
    <ligand>
        <name>Zn(2+)</name>
        <dbReference type="ChEBI" id="CHEBI:29105"/>
    </ligand>
</feature>
<evidence type="ECO:0000256" key="1">
    <source>
        <dbReference type="ARBA" id="ARBA00006217"/>
    </source>
</evidence>
<dbReference type="AlphaFoldDB" id="A0A420DSE8"/>
<evidence type="ECO:0000313" key="10">
    <source>
        <dbReference type="Proteomes" id="UP000284407"/>
    </source>
</evidence>
<dbReference type="InterPro" id="IPR045066">
    <property type="entry name" value="Beta_CA_cladeB"/>
</dbReference>
<dbReference type="EC" id="4.2.1.1" evidence="2 8"/>
<dbReference type="GO" id="GO:0004089">
    <property type="term" value="F:carbonate dehydratase activity"/>
    <property type="evidence" value="ECO:0007669"/>
    <property type="project" value="UniProtKB-UniRule"/>
</dbReference>
<name>A0A420DSE8_9RHOB</name>
<dbReference type="OrthoDB" id="9797527at2"/>
<dbReference type="GO" id="GO:0015976">
    <property type="term" value="P:carbon utilization"/>
    <property type="evidence" value="ECO:0007669"/>
    <property type="project" value="InterPro"/>
</dbReference>
<comment type="cofactor">
    <cofactor evidence="7">
        <name>Zn(2+)</name>
        <dbReference type="ChEBI" id="CHEBI:29105"/>
    </cofactor>
    <text evidence="7">Binds 1 zinc ion per subunit.</text>
</comment>
<keyword evidence="10" id="KW-1185">Reference proteome</keyword>
<evidence type="ECO:0000256" key="8">
    <source>
        <dbReference type="RuleBase" id="RU003956"/>
    </source>
</evidence>
<gene>
    <name evidence="9" type="ORF">C8N30_1846</name>
</gene>
<comment type="caution">
    <text evidence="9">The sequence shown here is derived from an EMBL/GenBank/DDBJ whole genome shotgun (WGS) entry which is preliminary data.</text>
</comment>
<dbReference type="GO" id="GO:0008270">
    <property type="term" value="F:zinc ion binding"/>
    <property type="evidence" value="ECO:0007669"/>
    <property type="project" value="UniProtKB-UniRule"/>
</dbReference>
<evidence type="ECO:0000256" key="3">
    <source>
        <dbReference type="ARBA" id="ARBA00022723"/>
    </source>
</evidence>
<reference evidence="9 10" key="1">
    <citation type="submission" date="2018-09" db="EMBL/GenBank/DDBJ databases">
        <title>Genomic Encyclopedia of Archaeal and Bacterial Type Strains, Phase II (KMG-II): from individual species to whole genera.</title>
        <authorList>
            <person name="Goeker M."/>
        </authorList>
    </citation>
    <scope>NUCLEOTIDE SEQUENCE [LARGE SCALE GENOMIC DNA]</scope>
    <source>
        <strain evidence="9 10">DSM 11458</strain>
    </source>
</reference>
<feature type="binding site" evidence="7">
    <location>
        <position position="111"/>
    </location>
    <ligand>
        <name>Zn(2+)</name>
        <dbReference type="ChEBI" id="CHEBI:29105"/>
    </ligand>
</feature>
<dbReference type="RefSeq" id="WP_025064176.1">
    <property type="nucleotide sequence ID" value="NZ_RAQK01000001.1"/>
</dbReference>
<keyword evidence="5 8" id="KW-0456">Lyase</keyword>
<dbReference type="PANTHER" id="PTHR11002">
    <property type="entry name" value="CARBONIC ANHYDRASE"/>
    <property type="match status" value="1"/>
</dbReference>
<protein>
    <recommendedName>
        <fullName evidence="2 8">Carbonic anhydrase</fullName>
        <ecNumber evidence="2 8">4.2.1.1</ecNumber>
    </recommendedName>
    <alternativeName>
        <fullName evidence="8">Carbonate dehydratase</fullName>
    </alternativeName>
</protein>
<dbReference type="SMART" id="SM00947">
    <property type="entry name" value="Pro_CA"/>
    <property type="match status" value="1"/>
</dbReference>
<feature type="binding site" evidence="7">
    <location>
        <position position="47"/>
    </location>
    <ligand>
        <name>Zn(2+)</name>
        <dbReference type="ChEBI" id="CHEBI:29105"/>
    </ligand>
</feature>
<dbReference type="PANTHER" id="PTHR11002:SF76">
    <property type="entry name" value="CARBONIC ANHYDRASE"/>
    <property type="match status" value="1"/>
</dbReference>
<accession>A0A420DSE8</accession>
<dbReference type="CDD" id="cd00884">
    <property type="entry name" value="beta_CA_cladeB"/>
    <property type="match status" value="1"/>
</dbReference>
<evidence type="ECO:0000256" key="4">
    <source>
        <dbReference type="ARBA" id="ARBA00022833"/>
    </source>
</evidence>
<dbReference type="Gene3D" id="3.40.1050.10">
    <property type="entry name" value="Carbonic anhydrase"/>
    <property type="match status" value="1"/>
</dbReference>
<dbReference type="EMBL" id="RAQK01000001">
    <property type="protein sequence ID" value="RKE97251.1"/>
    <property type="molecule type" value="Genomic_DNA"/>
</dbReference>
<comment type="function">
    <text evidence="8">Reversible hydration of carbon dioxide.</text>
</comment>
<dbReference type="InterPro" id="IPR001765">
    <property type="entry name" value="Carbonic_anhydrase"/>
</dbReference>
<dbReference type="Proteomes" id="UP000284407">
    <property type="component" value="Unassembled WGS sequence"/>
</dbReference>
<dbReference type="PROSITE" id="PS00705">
    <property type="entry name" value="PROK_CO2_ANHYDRASE_2"/>
    <property type="match status" value="1"/>
</dbReference>
<comment type="similarity">
    <text evidence="1 8">Belongs to the beta-class carbonic anhydrase family.</text>
</comment>
<evidence type="ECO:0000256" key="2">
    <source>
        <dbReference type="ARBA" id="ARBA00012925"/>
    </source>
</evidence>
<organism evidence="9 10">
    <name type="scientific">Sulfitobacter guttiformis</name>
    <dbReference type="NCBI Taxonomy" id="74349"/>
    <lineage>
        <taxon>Bacteria</taxon>
        <taxon>Pseudomonadati</taxon>
        <taxon>Pseudomonadota</taxon>
        <taxon>Alphaproteobacteria</taxon>
        <taxon>Rhodobacterales</taxon>
        <taxon>Roseobacteraceae</taxon>
        <taxon>Sulfitobacter</taxon>
    </lineage>
</organism>
<evidence type="ECO:0000313" key="9">
    <source>
        <dbReference type="EMBL" id="RKE97251.1"/>
    </source>
</evidence>
<dbReference type="STRING" id="1443111.Z949_3875"/>
<evidence type="ECO:0000256" key="7">
    <source>
        <dbReference type="PIRSR" id="PIRSR601765-1"/>
    </source>
</evidence>
<dbReference type="Pfam" id="PF00484">
    <property type="entry name" value="Pro_CA"/>
    <property type="match status" value="1"/>
</dbReference>
<feature type="binding site" evidence="7">
    <location>
        <position position="108"/>
    </location>
    <ligand>
        <name>Zn(2+)</name>
        <dbReference type="ChEBI" id="CHEBI:29105"/>
    </ligand>
</feature>
<dbReference type="SUPFAM" id="SSF53056">
    <property type="entry name" value="beta-carbonic anhydrase, cab"/>
    <property type="match status" value="1"/>
</dbReference>
<keyword evidence="3 7" id="KW-0479">Metal-binding</keyword>
<dbReference type="InterPro" id="IPR015892">
    <property type="entry name" value="Carbonic_anhydrase_CS"/>
</dbReference>
<evidence type="ECO:0000256" key="6">
    <source>
        <dbReference type="ARBA" id="ARBA00048348"/>
    </source>
</evidence>
<proteinExistence type="inferred from homology"/>